<evidence type="ECO:0000256" key="1">
    <source>
        <dbReference type="ARBA" id="ARBA00001938"/>
    </source>
</evidence>
<feature type="domain" description="Lipoyl-binding" evidence="9">
    <location>
        <begin position="2"/>
        <end position="76"/>
    </location>
</feature>
<comment type="similarity">
    <text evidence="2 7">Belongs to the 2-oxoacid dehydrogenase family.</text>
</comment>
<dbReference type="Pfam" id="PF02817">
    <property type="entry name" value="E3_binding"/>
    <property type="match status" value="1"/>
</dbReference>
<feature type="compositionally biased region" description="Polar residues" evidence="8">
    <location>
        <begin position="97"/>
        <end position="110"/>
    </location>
</feature>
<proteinExistence type="inferred from homology"/>
<dbReference type="AlphaFoldDB" id="A0A2Z4AKF2"/>
<dbReference type="InterPro" id="IPR023213">
    <property type="entry name" value="CAT-like_dom_sf"/>
</dbReference>
<evidence type="ECO:0000313" key="11">
    <source>
        <dbReference type="EMBL" id="AWT59100.1"/>
    </source>
</evidence>
<evidence type="ECO:0000256" key="6">
    <source>
        <dbReference type="ARBA" id="ARBA00023315"/>
    </source>
</evidence>
<dbReference type="GO" id="GO:0005737">
    <property type="term" value="C:cytoplasm"/>
    <property type="evidence" value="ECO:0007669"/>
    <property type="project" value="TreeGrafter"/>
</dbReference>
<evidence type="ECO:0000256" key="3">
    <source>
        <dbReference type="ARBA" id="ARBA00011484"/>
    </source>
</evidence>
<feature type="compositionally biased region" description="Basic and acidic residues" evidence="8">
    <location>
        <begin position="85"/>
        <end position="96"/>
    </location>
</feature>
<evidence type="ECO:0000256" key="7">
    <source>
        <dbReference type="RuleBase" id="RU003423"/>
    </source>
</evidence>
<dbReference type="SUPFAM" id="SSF52777">
    <property type="entry name" value="CoA-dependent acyltransferases"/>
    <property type="match status" value="1"/>
</dbReference>
<evidence type="ECO:0000256" key="8">
    <source>
        <dbReference type="SAM" id="MobiDB-lite"/>
    </source>
</evidence>
<dbReference type="Gene3D" id="4.10.320.10">
    <property type="entry name" value="E3-binding domain"/>
    <property type="match status" value="1"/>
</dbReference>
<dbReference type="InterPro" id="IPR050743">
    <property type="entry name" value="2-oxoacid_DH_E2_comp"/>
</dbReference>
<dbReference type="PROSITE" id="PS51826">
    <property type="entry name" value="PSBD"/>
    <property type="match status" value="1"/>
</dbReference>
<keyword evidence="4 7" id="KW-0808">Transferase</keyword>
<feature type="domain" description="Peripheral subunit-binding (PSBD)" evidence="10">
    <location>
        <begin position="115"/>
        <end position="152"/>
    </location>
</feature>
<dbReference type="InterPro" id="IPR003016">
    <property type="entry name" value="2-oxoA_DH_lipoyl-BS"/>
</dbReference>
<evidence type="ECO:0000313" key="12">
    <source>
        <dbReference type="Proteomes" id="UP000247465"/>
    </source>
</evidence>
<dbReference type="InterPro" id="IPR011053">
    <property type="entry name" value="Single_hybrid_motif"/>
</dbReference>
<evidence type="ECO:0000256" key="5">
    <source>
        <dbReference type="ARBA" id="ARBA00022823"/>
    </source>
</evidence>
<feature type="region of interest" description="Disordered" evidence="8">
    <location>
        <begin position="79"/>
        <end position="172"/>
    </location>
</feature>
<protein>
    <recommendedName>
        <fullName evidence="7">Dihydrolipoamide acetyltransferase component of pyruvate dehydrogenase complex</fullName>
        <ecNumber evidence="7">2.3.1.-</ecNumber>
    </recommendedName>
</protein>
<dbReference type="KEGG" id="mtar:DF168_00277"/>
<dbReference type="Gene3D" id="3.30.559.10">
    <property type="entry name" value="Chloramphenicol acetyltransferase-like domain"/>
    <property type="match status" value="1"/>
</dbReference>
<comment type="subunit">
    <text evidence="3">Forms a 24-polypeptide structural core with octahedral symmetry.</text>
</comment>
<dbReference type="EMBL" id="CP029803">
    <property type="protein sequence ID" value="AWT59100.1"/>
    <property type="molecule type" value="Genomic_DNA"/>
</dbReference>
<dbReference type="EC" id="2.3.1.-" evidence="7"/>
<dbReference type="Gene3D" id="2.40.50.100">
    <property type="match status" value="1"/>
</dbReference>
<dbReference type="SUPFAM" id="SSF47005">
    <property type="entry name" value="Peripheral subunit-binding domain of 2-oxo acid dehydrogenase complex"/>
    <property type="match status" value="1"/>
</dbReference>
<dbReference type="PROSITE" id="PS00189">
    <property type="entry name" value="LIPOYL"/>
    <property type="match status" value="1"/>
</dbReference>
<evidence type="ECO:0000256" key="4">
    <source>
        <dbReference type="ARBA" id="ARBA00022679"/>
    </source>
</evidence>
<dbReference type="InterPro" id="IPR036625">
    <property type="entry name" value="E3-bd_dom_sf"/>
</dbReference>
<dbReference type="Pfam" id="PF00364">
    <property type="entry name" value="Biotin_lipoyl"/>
    <property type="match status" value="1"/>
</dbReference>
<name>A0A2Z4AKF2_9BACT</name>
<dbReference type="GO" id="GO:0031405">
    <property type="term" value="F:lipoic acid binding"/>
    <property type="evidence" value="ECO:0007669"/>
    <property type="project" value="TreeGrafter"/>
</dbReference>
<dbReference type="Pfam" id="PF00198">
    <property type="entry name" value="2-oxoacid_dh"/>
    <property type="match status" value="1"/>
</dbReference>
<dbReference type="Proteomes" id="UP000247465">
    <property type="component" value="Chromosome"/>
</dbReference>
<dbReference type="SUPFAM" id="SSF51230">
    <property type="entry name" value="Single hybrid motif"/>
    <property type="match status" value="1"/>
</dbReference>
<dbReference type="InterPro" id="IPR001078">
    <property type="entry name" value="2-oxoacid_DH_actylTfrase"/>
</dbReference>
<sequence length="394" mass="42178">MAVTIVMPRLGDFMTEGVVAGWSKKPGELVQRDEIIAEIESEKVTYSLEAVGEGTFHPIVDEGGTAGVDEPIAYLLAEGESPPADNKDTEKGKEQVSKQQATKAPRQQATGEVVPSTPGARRLASRLGVDISQVTPSGPRGRVVETDVQAYSEQEKGSDPTPSFPKGVPKPSEVVPLTGMRKAIAENMRSSLASTAQLSFFLEIDITEAQKIRNVLKKEDKVVTLPHVLIKACAVALEKEPALNTLLSERNLLHFNQINMGVAVALKEGLVVPVLRDVGKMDIIQISNSTHDLAVKARKGEIASDDLVGGTFTISVLGTVDGFTPILNPGQSAILGAGRSAEKPAVKDGQIVIREMITLSLTVDHQIIDGAIAAKFLQRLREELESPDVLFDLG</sequence>
<keyword evidence="11" id="KW-0670">Pyruvate</keyword>
<dbReference type="CDD" id="cd06849">
    <property type="entry name" value="lipoyl_domain"/>
    <property type="match status" value="1"/>
</dbReference>
<reference evidence="11 12" key="1">
    <citation type="submission" date="2018-06" db="EMBL/GenBank/DDBJ databases">
        <title>Draft Genome Sequence of a Novel Marine Bacterium Related to the Verrucomicrobia.</title>
        <authorList>
            <person name="Vosseberg J."/>
            <person name="Martijn J."/>
            <person name="Ettema T.J.G."/>
        </authorList>
    </citation>
    <scope>NUCLEOTIDE SEQUENCE [LARGE SCALE GENOMIC DNA]</scope>
    <source>
        <strain evidence="11">TARA_B100001123</strain>
    </source>
</reference>
<dbReference type="GO" id="GO:0016407">
    <property type="term" value="F:acetyltransferase activity"/>
    <property type="evidence" value="ECO:0007669"/>
    <property type="project" value="TreeGrafter"/>
</dbReference>
<evidence type="ECO:0000256" key="2">
    <source>
        <dbReference type="ARBA" id="ARBA00007317"/>
    </source>
</evidence>
<accession>A0A2Z4AKF2</accession>
<dbReference type="PANTHER" id="PTHR43178">
    <property type="entry name" value="DIHYDROLIPOAMIDE ACETYLTRANSFERASE COMPONENT OF PYRUVATE DEHYDROGENASE COMPLEX"/>
    <property type="match status" value="1"/>
</dbReference>
<keyword evidence="5 7" id="KW-0450">Lipoyl</keyword>
<organism evidence="11 12">
    <name type="scientific">Candidatus Moanibacter tarae</name>
    <dbReference type="NCBI Taxonomy" id="2200854"/>
    <lineage>
        <taxon>Bacteria</taxon>
        <taxon>Pseudomonadati</taxon>
        <taxon>Verrucomicrobiota</taxon>
        <taxon>Opitutia</taxon>
        <taxon>Puniceicoccales</taxon>
        <taxon>Puniceicoccales incertae sedis</taxon>
        <taxon>Candidatus Moanibacter</taxon>
    </lineage>
</organism>
<dbReference type="PROSITE" id="PS50968">
    <property type="entry name" value="BIOTINYL_LIPOYL"/>
    <property type="match status" value="1"/>
</dbReference>
<comment type="cofactor">
    <cofactor evidence="1 7">
        <name>(R)-lipoate</name>
        <dbReference type="ChEBI" id="CHEBI:83088"/>
    </cofactor>
</comment>
<gene>
    <name evidence="11" type="primary">pdhC_1</name>
    <name evidence="11" type="ORF">DF168_00277</name>
</gene>
<dbReference type="PANTHER" id="PTHR43178:SF5">
    <property type="entry name" value="LIPOAMIDE ACYLTRANSFERASE COMPONENT OF BRANCHED-CHAIN ALPHA-KETO ACID DEHYDROGENASE COMPLEX, MITOCHONDRIAL"/>
    <property type="match status" value="1"/>
</dbReference>
<keyword evidence="6 7" id="KW-0012">Acyltransferase</keyword>
<evidence type="ECO:0000259" key="9">
    <source>
        <dbReference type="PROSITE" id="PS50968"/>
    </source>
</evidence>
<dbReference type="InterPro" id="IPR004167">
    <property type="entry name" value="PSBD"/>
</dbReference>
<dbReference type="InterPro" id="IPR000089">
    <property type="entry name" value="Biotin_lipoyl"/>
</dbReference>
<evidence type="ECO:0000259" key="10">
    <source>
        <dbReference type="PROSITE" id="PS51826"/>
    </source>
</evidence>